<gene>
    <name evidence="2" type="ORF">DC083_02320</name>
</gene>
<sequence length="110" mass="12404">MSEPTSSTMTCPHCMTEVKRGANVCVGCKAEIKYGVSAGIFFGFYILTFIVIAIATLIIAEFTGLPLDTLMIDHFITFLILTGMVYLVIFFKFIMPKFEDRVIFSRKKNQ</sequence>
<evidence type="ECO:0000313" key="3">
    <source>
        <dbReference type="Proteomes" id="UP000245020"/>
    </source>
</evidence>
<keyword evidence="1" id="KW-1133">Transmembrane helix</keyword>
<keyword evidence="1" id="KW-0812">Transmembrane</keyword>
<proteinExistence type="predicted"/>
<dbReference type="AlphaFoldDB" id="A0A2U2AHC8"/>
<feature type="transmembrane region" description="Helical" evidence="1">
    <location>
        <begin position="72"/>
        <end position="91"/>
    </location>
</feature>
<name>A0A2U2AHC8_9GAMM</name>
<keyword evidence="3" id="KW-1185">Reference proteome</keyword>
<keyword evidence="1" id="KW-0472">Membrane</keyword>
<dbReference type="RefSeq" id="WP_109188640.1">
    <property type="nucleotide sequence ID" value="NZ_BMYA01000001.1"/>
</dbReference>
<organism evidence="2 3">
    <name type="scientific">Ignatzschineria ureiclastica</name>
    <dbReference type="NCBI Taxonomy" id="472582"/>
    <lineage>
        <taxon>Bacteria</taxon>
        <taxon>Pseudomonadati</taxon>
        <taxon>Pseudomonadota</taxon>
        <taxon>Gammaproteobacteria</taxon>
        <taxon>Cardiobacteriales</taxon>
        <taxon>Ignatzschineriaceae</taxon>
        <taxon>Ignatzschineria</taxon>
    </lineage>
</organism>
<protein>
    <submittedName>
        <fullName evidence="2">Uncharacterized protein</fullName>
    </submittedName>
</protein>
<dbReference type="OrthoDB" id="6044330at2"/>
<accession>A0A2U2AHC8</accession>
<dbReference type="Proteomes" id="UP000245020">
    <property type="component" value="Unassembled WGS sequence"/>
</dbReference>
<evidence type="ECO:0000256" key="1">
    <source>
        <dbReference type="SAM" id="Phobius"/>
    </source>
</evidence>
<feature type="transmembrane region" description="Helical" evidence="1">
    <location>
        <begin position="39"/>
        <end position="60"/>
    </location>
</feature>
<evidence type="ECO:0000313" key="2">
    <source>
        <dbReference type="EMBL" id="PWD82040.1"/>
    </source>
</evidence>
<dbReference type="EMBL" id="QEWQ01000001">
    <property type="protein sequence ID" value="PWD82040.1"/>
    <property type="molecule type" value="Genomic_DNA"/>
</dbReference>
<comment type="caution">
    <text evidence="2">The sequence shown here is derived from an EMBL/GenBank/DDBJ whole genome shotgun (WGS) entry which is preliminary data.</text>
</comment>
<reference evidence="3" key="1">
    <citation type="submission" date="2018-05" db="EMBL/GenBank/DDBJ databases">
        <title>Ignatzschineria dubaiensis sp. nov., isolated from necrotic foot tissues of dromedaries (Camelus dromedarius) and associated maggots in Dubai, United Arab Emirates.</title>
        <authorList>
            <person name="Tsang C.C."/>
            <person name="Tang J.Y.M."/>
            <person name="Fong J.Y.H."/>
            <person name="Kinne J."/>
            <person name="Lee H.H."/>
            <person name="Joseph M."/>
            <person name="Jose S."/>
            <person name="Schuster R.K."/>
            <person name="Tang Y."/>
            <person name="Sivakumar S."/>
            <person name="Chen J.H.K."/>
            <person name="Teng J.L.L."/>
            <person name="Lau S.K.P."/>
            <person name="Wernery U."/>
            <person name="Woo P.C.Y."/>
        </authorList>
    </citation>
    <scope>NUCLEOTIDE SEQUENCE [LARGE SCALE GENOMIC DNA]</scope>
    <source>
        <strain evidence="3">KCTC 22644</strain>
    </source>
</reference>